<evidence type="ECO:0000256" key="1">
    <source>
        <dbReference type="ARBA" id="ARBA00004613"/>
    </source>
</evidence>
<gene>
    <name evidence="6" type="ORF">CWC22_021700</name>
</gene>
<accession>A0A5S3USQ4</accession>
<evidence type="ECO:0000313" key="6">
    <source>
        <dbReference type="EMBL" id="QPB85627.1"/>
    </source>
</evidence>
<feature type="signal peptide" evidence="5">
    <location>
        <begin position="1"/>
        <end position="24"/>
    </location>
</feature>
<reference evidence="6 7" key="1">
    <citation type="submission" date="2019-10" db="EMBL/GenBank/DDBJ databases">
        <title>Pseudoalteromonas rubra S4059.</title>
        <authorList>
            <person name="Paulsen S."/>
            <person name="Wang X."/>
        </authorList>
    </citation>
    <scope>NUCLEOTIDE SEQUENCE [LARGE SCALE GENOMIC DNA]</scope>
    <source>
        <strain evidence="6 7">S4059</strain>
    </source>
</reference>
<evidence type="ECO:0000256" key="5">
    <source>
        <dbReference type="SAM" id="SignalP"/>
    </source>
</evidence>
<protein>
    <recommendedName>
        <fullName evidence="8">Insecticide toxin TcdB middle/N-terminal domain-containing protein</fullName>
    </recommendedName>
</protein>
<dbReference type="SUPFAM" id="SSF69318">
    <property type="entry name" value="Integrin alpha N-terminal domain"/>
    <property type="match status" value="1"/>
</dbReference>
<dbReference type="Pfam" id="PF03534">
    <property type="entry name" value="SpvB"/>
    <property type="match status" value="1"/>
</dbReference>
<evidence type="ECO:0000256" key="2">
    <source>
        <dbReference type="ARBA" id="ARBA00022525"/>
    </source>
</evidence>
<dbReference type="GO" id="GO:0005576">
    <property type="term" value="C:extracellular region"/>
    <property type="evidence" value="ECO:0007669"/>
    <property type="project" value="UniProtKB-SubCell"/>
</dbReference>
<keyword evidence="3" id="KW-0843">Virulence</keyword>
<dbReference type="Proteomes" id="UP000305729">
    <property type="component" value="Chromosome 2"/>
</dbReference>
<evidence type="ECO:0000256" key="3">
    <source>
        <dbReference type="ARBA" id="ARBA00023026"/>
    </source>
</evidence>
<feature type="region of interest" description="Disordered" evidence="4">
    <location>
        <begin position="836"/>
        <end position="861"/>
    </location>
</feature>
<evidence type="ECO:0000313" key="7">
    <source>
        <dbReference type="Proteomes" id="UP000305729"/>
    </source>
</evidence>
<proteinExistence type="predicted"/>
<dbReference type="InterPro" id="IPR028994">
    <property type="entry name" value="Integrin_alpha_N"/>
</dbReference>
<keyword evidence="5" id="KW-0732">Signal</keyword>
<evidence type="ECO:0000256" key="4">
    <source>
        <dbReference type="SAM" id="MobiDB-lite"/>
    </source>
</evidence>
<dbReference type="EMBL" id="CP045430">
    <property type="protein sequence ID" value="QPB85627.1"/>
    <property type="molecule type" value="Genomic_DNA"/>
</dbReference>
<dbReference type="NCBIfam" id="TIGR03696">
    <property type="entry name" value="Rhs_assc_core"/>
    <property type="match status" value="1"/>
</dbReference>
<feature type="compositionally biased region" description="Basic and acidic residues" evidence="4">
    <location>
        <begin position="836"/>
        <end position="848"/>
    </location>
</feature>
<evidence type="ECO:0008006" key="8">
    <source>
        <dbReference type="Google" id="ProtNLM"/>
    </source>
</evidence>
<comment type="subcellular location">
    <subcellularLocation>
        <location evidence="1">Secreted</location>
    </subcellularLocation>
</comment>
<keyword evidence="2" id="KW-0964">Secreted</keyword>
<dbReference type="PANTHER" id="PTHR32305:SF15">
    <property type="entry name" value="PROTEIN RHSA-RELATED"/>
    <property type="match status" value="1"/>
</dbReference>
<dbReference type="InterPro" id="IPR050708">
    <property type="entry name" value="T6SS_VgrG/RHS"/>
</dbReference>
<organism evidence="6 7">
    <name type="scientific">Pseudoalteromonas rubra</name>
    <dbReference type="NCBI Taxonomy" id="43658"/>
    <lineage>
        <taxon>Bacteria</taxon>
        <taxon>Pseudomonadati</taxon>
        <taxon>Pseudomonadota</taxon>
        <taxon>Gammaproteobacteria</taxon>
        <taxon>Alteromonadales</taxon>
        <taxon>Pseudoalteromonadaceae</taxon>
        <taxon>Pseudoalteromonas</taxon>
    </lineage>
</organism>
<dbReference type="Gene3D" id="2.180.10.10">
    <property type="entry name" value="RHS repeat-associated core"/>
    <property type="match status" value="1"/>
</dbReference>
<dbReference type="PROSITE" id="PS51257">
    <property type="entry name" value="PROKAR_LIPOPROTEIN"/>
    <property type="match status" value="1"/>
</dbReference>
<dbReference type="InterPro" id="IPR022385">
    <property type="entry name" value="Rhs_assc_core"/>
</dbReference>
<name>A0A5S3USQ4_9GAMM</name>
<dbReference type="InterPro" id="IPR003284">
    <property type="entry name" value="Sal_SpvB"/>
</dbReference>
<dbReference type="PANTHER" id="PTHR32305">
    <property type="match status" value="1"/>
</dbReference>
<feature type="chain" id="PRO_5043512378" description="Insecticide toxin TcdB middle/N-terminal domain-containing protein" evidence="5">
    <location>
        <begin position="25"/>
        <end position="2438"/>
    </location>
</feature>
<dbReference type="GO" id="GO:0005737">
    <property type="term" value="C:cytoplasm"/>
    <property type="evidence" value="ECO:0007669"/>
    <property type="project" value="InterPro"/>
</dbReference>
<sequence length="2438" mass="269976">MKASMKFKYLLVLMLLTFSCFVKATVDKSYFTYKDKSGAIYVESPKQFVLIAVDQVSIPLLIYPSNGLIKIQYINGQWVQSFLNGHEWEALKPSLIKDSSLLSRLKSVNLGANGEEGLILYTDATSYYPATLLSLNKQSGYVNGVEIPTNINLGAYTLKDVNGDGIIDVSFHDEVFLGSADGGYVYTNKQVATPATKVALTTGHFRVDESGQSTYTIPVSLPTGPGGIKPSVAISYSSGSGPGNAGYGWYVSAGSSITRCSKNIATDGEQSAVRLSRNDGYCLDGQRLLLVSGTYGAANSTYRTELASFSKITAVGKDSINTGPSSFIVETKDGDVKYYGLSSDSNVKPATPSDNRKTTHTWALSKVEDVYNNTIQFQYDKSEHLGTHRLTSILYGQVSVAFNYAMRNTRHSGYLLGGKTHSTRRITSITVTKSGEAYRHYAINSDGSKHDYIDSIQECISSGGSCKPATQFEYNKSLDETKFTFSGFQESGLRTTTLFGDFNGDGKADKVFTDKTGKQLTVAITEGITDTVTRNLKSASAFQLADVNGDGYTDIIYAENSIWYARAFQPGTVNRSKYICEDEFLKNEDDLFCRVVDYVEERSFSNAQNLGISYGAQPAMLADVNGDGLVDWLHATGKSLGYRANIASKDTLGRKYDSNIKYFYTFTDRDFGPARTGCSISRQIETKFTKTGDLNGDGISDFVVKLKSAYRPSSSYARCSNTADVFTYKVLISKQTANYDAHPIDLESDTDLRFAALNQDGYADLVYTKKGIWYSRVSTGSTTSPFLPERRLPNIDEKLGSDAYKGNVHFADINNDQLSDIVALQPIRTIVRHGECRNENGDPRERPVSGEPQLETRQQCPPGEYWVPAKYGDGLQTVYWLGKSIGAASAVYEYHKVGSALPTTNYTLKLADVNGDGLPDMLRSNSTPMADATWNQILNDTKSAQGAEHRLVSITNGFGVKTSIDYKNIKDRSVYTYIPALNTLGKVNASFFSPKHGVWVVNEVNSDSNTLAGFNERVGVRYEYAGLVINKRGRGTQGFHQISTTDKHSGVKTSTYYHQNWPYTGRPARTVTYTSDDLLIAEAKSTWSTSKSHLGETFVYLRQASERGWQIGTDNERREIKRVLTVNSYDEGMSEKWGNLTKTVVKTFAADNTALIFADHTTTNINTYHTENDGLRFGRLKKATVTQEMKNGYRKATRQTEFEYYPNLMLKSETVAGECASESVTRPATGYCDRYNTHTKSYEYDAFGNVNKTTVSGYHGSRTSTKQYDSTGELVIQNTNIQGHKTSYLYNGTRSAKGIIHSSSVTDPNGLTSTSFFDAWGDPVKTIHADGNESRQSTQLCGSNKLCAGVNGYYFTQSVEPGSSPVYTVYDKFGRQSRSIKYLLDGTQSYEDITYDKHNNPQSKTLPYRPGERPESFQYRYDKYNRLTTSTKPGGKSTSINYYGNDTVTSDNSSANDGVAVRGYYRRERVDILGRTVFKTEPYVFGADYKKVSKVVFEYDAFGNQVTARNEIYDVNTSTFKSSEIHTEYDNYGRKLKVKDPSRGEWKTFYSTFGEIKSVITSRSSAGDVYEKLEHHYDRWGRIQRTVQVEKQISKQLIQCYVYGESSSARNLGKLIATHQYRVGKPKPSRPNARPPIWSCDLLASRATPSLSKFYYFDGFGRPSKQVTSNEGGEFAIVNGYNSVGQLTDRALPNGLFVKTLYRHGYAYKTINAQTNTLLSEIKEVDAQGRVTEQLLAGGVTRAQAFESDSGFIDSITISNGRQTLYNVTYKHDARGTTRSRESTYYEPGYGSDWFKYAETFEYEDNGLQRLESRTVTHSSSNYATPLRLANESYSYDGFGNLKSHSNVGTYHYNNKSNPYQLSSISGKAGKRSYSMQYDEHGNIVNDGQRKFFYTHFDKPYKILKNSSTYTEFKYDEKQTRYYRKDVRSINGNIQTKETYYIGKIYELTKRAGGKDGYGKALPDQIEHRWYVAGVVISEIEGQGLKTEVAHTDMLGSTVMVTNGSGNAIAQYLYDPWGKQQQVYASSGLSLSLMPLSQMRGFTGHEQIDDLEIVHMNGRIYDANIGRFLQADPFVQFPGVTQSHNRYSYVLNNPLTYNDPSGYFLKKLMEVTGISSILKAIAKVPILDAAVSIGLTFVAPWSVGIYQALKTYAVTGSFGAALRGFVISNLTIAASSVIGSHLPFDGWYAVANVASHAAVGGIASVLQGGEFGHGFVSSMVTASMKGFMNPQTGTTADAVRRTVIAGLVGGTVSEVTGGKFANGAVTSAMQWWFNAENGGKFAEKDDQALTAMQDEVSNAKELNKKGSTRDEARMRLATLEEMLAERDFSGKELDSIMKLDRATVNYRLQKVSQSISSGGLNNLALSTGEITLSYYEGGLDLAKGNFRGAVQSYAEMFWGVIGAVDIDSNNGAFMESYNQALTSNVGDLLEYRLNSALK</sequence>